<evidence type="ECO:0000256" key="10">
    <source>
        <dbReference type="PROSITE-ProRule" id="PRU10072"/>
    </source>
</evidence>
<proteinExistence type="inferred from homology"/>
<comment type="function">
    <text evidence="2 9 11">Excises uracil residues from the DNA which can arise as a result of misincorporation of dUMP residues by DNA polymerase or due to deamination of cytosine.</text>
</comment>
<evidence type="ECO:0000313" key="14">
    <source>
        <dbReference type="Proteomes" id="UP000076967"/>
    </source>
</evidence>
<dbReference type="GO" id="GO:0004844">
    <property type="term" value="F:uracil DNA N-glycosylase activity"/>
    <property type="evidence" value="ECO:0007669"/>
    <property type="project" value="UniProtKB-UniRule"/>
</dbReference>
<dbReference type="CDD" id="cd10027">
    <property type="entry name" value="UDG-F1-like"/>
    <property type="match status" value="1"/>
</dbReference>
<evidence type="ECO:0000256" key="5">
    <source>
        <dbReference type="ARBA" id="ARBA00018429"/>
    </source>
</evidence>
<dbReference type="Gene3D" id="3.40.470.10">
    <property type="entry name" value="Uracil-DNA glycosylase-like domain"/>
    <property type="match status" value="1"/>
</dbReference>
<reference evidence="13 14" key="1">
    <citation type="submission" date="2016-03" db="EMBL/GenBank/DDBJ databases">
        <title>Draft genome sequence of Paenibacillus glacialis DSM 22343.</title>
        <authorList>
            <person name="Shin S.-K."/>
            <person name="Yi H."/>
        </authorList>
    </citation>
    <scope>NUCLEOTIDE SEQUENCE [LARGE SCALE GENOMIC DNA]</scope>
    <source>
        <strain evidence="13 14">DSM 22343</strain>
    </source>
</reference>
<dbReference type="NCBIfam" id="TIGR00628">
    <property type="entry name" value="ung"/>
    <property type="match status" value="1"/>
</dbReference>
<evidence type="ECO:0000256" key="7">
    <source>
        <dbReference type="ARBA" id="ARBA00022801"/>
    </source>
</evidence>
<sequence length="222" mass="25131">MFGNDWDEVLKDEMSRPYFLELQQRIINEYEQYTIFPPKECVYEALKLTSYTATKAVILGQDPYHGSGQAHGLSFSVMPDVRIPPSLRNIHKELQADLLVDIPNHGSLEHWGKEGVLMLNTVLTVQEAQPASHEGLGWEQFTDTIIQKLNERDNPLVFILWGSHAQKKTSLIDMSKHKVVQSSHPSPLAAYRGFLGSKPFSQTNAYLESTGVQPINWTIPDL</sequence>
<name>A0A168D593_9BACL</name>
<dbReference type="NCBIfam" id="NF003589">
    <property type="entry name" value="PRK05254.1-2"/>
    <property type="match status" value="1"/>
</dbReference>
<evidence type="ECO:0000256" key="11">
    <source>
        <dbReference type="RuleBase" id="RU003780"/>
    </source>
</evidence>
<evidence type="ECO:0000256" key="1">
    <source>
        <dbReference type="ARBA" id="ARBA00001400"/>
    </source>
</evidence>
<dbReference type="SMART" id="SM00987">
    <property type="entry name" value="UreE_C"/>
    <property type="match status" value="1"/>
</dbReference>
<dbReference type="GO" id="GO:0097510">
    <property type="term" value="P:base-excision repair, AP site formation via deaminated base removal"/>
    <property type="evidence" value="ECO:0007669"/>
    <property type="project" value="TreeGrafter"/>
</dbReference>
<keyword evidence="9" id="KW-0963">Cytoplasm</keyword>
<feature type="domain" description="Uracil-DNA glycosylase-like" evidence="12">
    <location>
        <begin position="47"/>
        <end position="207"/>
    </location>
</feature>
<keyword evidence="8 9" id="KW-0234">DNA repair</keyword>
<evidence type="ECO:0000256" key="8">
    <source>
        <dbReference type="ARBA" id="ARBA00023204"/>
    </source>
</evidence>
<feature type="active site" description="Proton acceptor" evidence="9 10">
    <location>
        <position position="62"/>
    </location>
</feature>
<dbReference type="InterPro" id="IPR018085">
    <property type="entry name" value="Ura-DNA_Glyclase_AS"/>
</dbReference>
<accession>A0A168D593</accession>
<comment type="similarity">
    <text evidence="3 9 11">Belongs to the uracil-DNA glycosylase (UDG) superfamily. UNG family.</text>
</comment>
<evidence type="ECO:0000256" key="3">
    <source>
        <dbReference type="ARBA" id="ARBA00008184"/>
    </source>
</evidence>
<dbReference type="STRING" id="494026.PGLA_23445"/>
<dbReference type="SMART" id="SM00986">
    <property type="entry name" value="UDG"/>
    <property type="match status" value="1"/>
</dbReference>
<comment type="catalytic activity">
    <reaction evidence="1 9 11">
        <text>Hydrolyzes single-stranded DNA or mismatched double-stranded DNA and polynucleotides, releasing free uracil.</text>
        <dbReference type="EC" id="3.2.2.27"/>
    </reaction>
</comment>
<comment type="caution">
    <text evidence="13">The sequence shown here is derived from an EMBL/GenBank/DDBJ whole genome shotgun (WGS) entry which is preliminary data.</text>
</comment>
<dbReference type="Proteomes" id="UP000076967">
    <property type="component" value="Unassembled WGS sequence"/>
</dbReference>
<dbReference type="NCBIfam" id="NF003588">
    <property type="entry name" value="PRK05254.1-1"/>
    <property type="match status" value="1"/>
</dbReference>
<dbReference type="OrthoDB" id="9804372at2"/>
<dbReference type="PROSITE" id="PS00130">
    <property type="entry name" value="U_DNA_GLYCOSYLASE"/>
    <property type="match status" value="1"/>
</dbReference>
<dbReference type="PANTHER" id="PTHR11264:SF0">
    <property type="entry name" value="URACIL-DNA GLYCOSYLASE"/>
    <property type="match status" value="1"/>
</dbReference>
<evidence type="ECO:0000256" key="4">
    <source>
        <dbReference type="ARBA" id="ARBA00012030"/>
    </source>
</evidence>
<dbReference type="SUPFAM" id="SSF52141">
    <property type="entry name" value="Uracil-DNA glycosylase-like"/>
    <property type="match status" value="1"/>
</dbReference>
<organism evidence="13 14">
    <name type="scientific">Paenibacillus glacialis</name>
    <dbReference type="NCBI Taxonomy" id="494026"/>
    <lineage>
        <taxon>Bacteria</taxon>
        <taxon>Bacillati</taxon>
        <taxon>Bacillota</taxon>
        <taxon>Bacilli</taxon>
        <taxon>Bacillales</taxon>
        <taxon>Paenibacillaceae</taxon>
        <taxon>Paenibacillus</taxon>
    </lineage>
</organism>
<evidence type="ECO:0000256" key="9">
    <source>
        <dbReference type="HAMAP-Rule" id="MF_00148"/>
    </source>
</evidence>
<dbReference type="AlphaFoldDB" id="A0A168D593"/>
<protein>
    <recommendedName>
        <fullName evidence="5 9">Uracil-DNA glycosylase</fullName>
        <shortName evidence="9">UDG</shortName>
        <ecNumber evidence="4 9">3.2.2.27</ecNumber>
    </recommendedName>
</protein>
<dbReference type="NCBIfam" id="NF003592">
    <property type="entry name" value="PRK05254.1-5"/>
    <property type="match status" value="1"/>
</dbReference>
<keyword evidence="6 9" id="KW-0227">DNA damage</keyword>
<dbReference type="NCBIfam" id="NF003591">
    <property type="entry name" value="PRK05254.1-4"/>
    <property type="match status" value="1"/>
</dbReference>
<dbReference type="GO" id="GO:0005737">
    <property type="term" value="C:cytoplasm"/>
    <property type="evidence" value="ECO:0007669"/>
    <property type="project" value="UniProtKB-SubCell"/>
</dbReference>
<evidence type="ECO:0000256" key="6">
    <source>
        <dbReference type="ARBA" id="ARBA00022763"/>
    </source>
</evidence>
<dbReference type="EMBL" id="LVJH01000070">
    <property type="protein sequence ID" value="OAB33875.1"/>
    <property type="molecule type" value="Genomic_DNA"/>
</dbReference>
<keyword evidence="7 9" id="KW-0378">Hydrolase</keyword>
<gene>
    <name evidence="9" type="primary">ung</name>
    <name evidence="13" type="ORF">PGLA_23445</name>
</gene>
<dbReference type="Pfam" id="PF03167">
    <property type="entry name" value="UDG"/>
    <property type="match status" value="1"/>
</dbReference>
<evidence type="ECO:0000259" key="12">
    <source>
        <dbReference type="SMART" id="SM00986"/>
    </source>
</evidence>
<keyword evidence="14" id="KW-1185">Reference proteome</keyword>
<evidence type="ECO:0000256" key="2">
    <source>
        <dbReference type="ARBA" id="ARBA00002631"/>
    </source>
</evidence>
<dbReference type="EC" id="3.2.2.27" evidence="4 9"/>
<dbReference type="HAMAP" id="MF_00148">
    <property type="entry name" value="UDG"/>
    <property type="match status" value="1"/>
</dbReference>
<dbReference type="PANTHER" id="PTHR11264">
    <property type="entry name" value="URACIL-DNA GLYCOSYLASE"/>
    <property type="match status" value="1"/>
</dbReference>
<comment type="subcellular location">
    <subcellularLocation>
        <location evidence="9">Cytoplasm</location>
    </subcellularLocation>
</comment>
<dbReference type="InterPro" id="IPR005122">
    <property type="entry name" value="Uracil-DNA_glycosylase-like"/>
</dbReference>
<dbReference type="InterPro" id="IPR002043">
    <property type="entry name" value="UDG_fam1"/>
</dbReference>
<evidence type="ECO:0000313" key="13">
    <source>
        <dbReference type="EMBL" id="OAB33875.1"/>
    </source>
</evidence>
<dbReference type="FunFam" id="3.40.470.10:FF:000001">
    <property type="entry name" value="Uracil-DNA glycosylase"/>
    <property type="match status" value="1"/>
</dbReference>
<dbReference type="InterPro" id="IPR036895">
    <property type="entry name" value="Uracil-DNA_glycosylase-like_sf"/>
</dbReference>
<dbReference type="RefSeq" id="WP_068537618.1">
    <property type="nucleotide sequence ID" value="NZ_LVJH01000070.1"/>
</dbReference>